<reference evidence="3" key="1">
    <citation type="journal article" date="2011" name="Proc. Natl. Acad. Sci. U.S.A.">
        <title>Obligate biotrophy features unraveled by the genomic analysis of rust fungi.</title>
        <authorList>
            <person name="Duplessis S."/>
            <person name="Cuomo C.A."/>
            <person name="Lin Y.-C."/>
            <person name="Aerts A."/>
            <person name="Tisserant E."/>
            <person name="Veneault-Fourrey C."/>
            <person name="Joly D.L."/>
            <person name="Hacquard S."/>
            <person name="Amselem J."/>
            <person name="Cantarel B.L."/>
            <person name="Chiu R."/>
            <person name="Coutinho P.M."/>
            <person name="Feau N."/>
            <person name="Field M."/>
            <person name="Frey P."/>
            <person name="Gelhaye E."/>
            <person name="Goldberg J."/>
            <person name="Grabherr M.G."/>
            <person name="Kodira C.D."/>
            <person name="Kohler A."/>
            <person name="Kuees U."/>
            <person name="Lindquist E.A."/>
            <person name="Lucas S.M."/>
            <person name="Mago R."/>
            <person name="Mauceli E."/>
            <person name="Morin E."/>
            <person name="Murat C."/>
            <person name="Pangilinan J.L."/>
            <person name="Park R."/>
            <person name="Pearson M."/>
            <person name="Quesneville H."/>
            <person name="Rouhier N."/>
            <person name="Sakthikumar S."/>
            <person name="Salamov A.A."/>
            <person name="Schmutz J."/>
            <person name="Selles B."/>
            <person name="Shapiro H."/>
            <person name="Tanguay P."/>
            <person name="Tuskan G.A."/>
            <person name="Henrissat B."/>
            <person name="Van de Peer Y."/>
            <person name="Rouze P."/>
            <person name="Ellis J.G."/>
            <person name="Dodds P.N."/>
            <person name="Schein J.E."/>
            <person name="Zhong S."/>
            <person name="Hamelin R.C."/>
            <person name="Grigoriev I.V."/>
            <person name="Szabo L.J."/>
            <person name="Martin F."/>
        </authorList>
    </citation>
    <scope>NUCLEOTIDE SEQUENCE [LARGE SCALE GENOMIC DNA]</scope>
    <source>
        <strain evidence="3">98AG31 / pathotype 3-4-7</strain>
    </source>
</reference>
<name>F4S059_MELLP</name>
<dbReference type="InParanoid" id="F4S059"/>
<dbReference type="KEGG" id="mlr:MELLADRAFT_110544"/>
<feature type="compositionally biased region" description="Polar residues" evidence="1">
    <location>
        <begin position="141"/>
        <end position="152"/>
    </location>
</feature>
<dbReference type="EMBL" id="GL883134">
    <property type="protein sequence ID" value="EGG01904.1"/>
    <property type="molecule type" value="Genomic_DNA"/>
</dbReference>
<evidence type="ECO:0000313" key="3">
    <source>
        <dbReference type="Proteomes" id="UP000001072"/>
    </source>
</evidence>
<keyword evidence="3" id="KW-1185">Reference proteome</keyword>
<evidence type="ECO:0000256" key="1">
    <source>
        <dbReference type="SAM" id="MobiDB-lite"/>
    </source>
</evidence>
<dbReference type="AlphaFoldDB" id="F4S059"/>
<accession>F4S059</accession>
<evidence type="ECO:0000313" key="2">
    <source>
        <dbReference type="EMBL" id="EGG01904.1"/>
    </source>
</evidence>
<dbReference type="Proteomes" id="UP000001072">
    <property type="component" value="Unassembled WGS sequence"/>
</dbReference>
<proteinExistence type="predicted"/>
<sequence>MVVATLIHPEYVFVTPGYLPEPPQPGAKAGQPVGIYCPTCHAGLKYWTPKADAWLIGPPTPACAQEVIPFYRQVLQPQPRKHPFQGHVMQGPIVSNTPSWSPPLYTPTASSLLPPPQLLTAQSTASTSGPHLSTPPIPCKRQSQGPVSKGHWNNTNKECRFKFCQTVW</sequence>
<protein>
    <submittedName>
        <fullName evidence="2">Uncharacterized protein</fullName>
    </submittedName>
</protein>
<dbReference type="HOGENOM" id="CLU_1586859_0_0_1"/>
<dbReference type="VEuPathDB" id="FungiDB:MELLADRAFT_110544"/>
<feature type="region of interest" description="Disordered" evidence="1">
    <location>
        <begin position="120"/>
        <end position="152"/>
    </location>
</feature>
<feature type="compositionally biased region" description="Polar residues" evidence="1">
    <location>
        <begin position="120"/>
        <end position="131"/>
    </location>
</feature>
<gene>
    <name evidence="2" type="ORF">MELLADRAFT_110544</name>
</gene>
<dbReference type="RefSeq" id="XP_007414738.1">
    <property type="nucleotide sequence ID" value="XM_007414676.1"/>
</dbReference>
<dbReference type="GeneID" id="18924111"/>
<organism evidence="3">
    <name type="scientific">Melampsora larici-populina (strain 98AG31 / pathotype 3-4-7)</name>
    <name type="common">Poplar leaf rust fungus</name>
    <dbReference type="NCBI Taxonomy" id="747676"/>
    <lineage>
        <taxon>Eukaryota</taxon>
        <taxon>Fungi</taxon>
        <taxon>Dikarya</taxon>
        <taxon>Basidiomycota</taxon>
        <taxon>Pucciniomycotina</taxon>
        <taxon>Pucciniomycetes</taxon>
        <taxon>Pucciniales</taxon>
        <taxon>Melampsoraceae</taxon>
        <taxon>Melampsora</taxon>
    </lineage>
</organism>